<comment type="caution">
    <text evidence="4">The sequence shown here is derived from an EMBL/GenBank/DDBJ whole genome shotgun (WGS) entry which is preliminary data.</text>
</comment>
<feature type="domain" description="Septin-type G" evidence="3">
    <location>
        <begin position="81"/>
        <end position="154"/>
    </location>
</feature>
<dbReference type="Proteomes" id="UP000596742">
    <property type="component" value="Unassembled WGS sequence"/>
</dbReference>
<dbReference type="OrthoDB" id="6054784at2759"/>
<dbReference type="InterPro" id="IPR030379">
    <property type="entry name" value="G_SEPTIN_dom"/>
</dbReference>
<feature type="region of interest" description="Disordered" evidence="2">
    <location>
        <begin position="1"/>
        <end position="26"/>
    </location>
</feature>
<dbReference type="Pfam" id="PF00735">
    <property type="entry name" value="Septin"/>
    <property type="match status" value="1"/>
</dbReference>
<comment type="similarity">
    <text evidence="1">Belongs to the TRAFAC class TrmE-Era-EngA-EngB-Septin-like GTPase superfamily. Septin GTPase family.</text>
</comment>
<dbReference type="Gene3D" id="3.40.50.300">
    <property type="entry name" value="P-loop containing nucleotide triphosphate hydrolases"/>
    <property type="match status" value="1"/>
</dbReference>
<feature type="compositionally biased region" description="Basic and acidic residues" evidence="2">
    <location>
        <begin position="13"/>
        <end position="26"/>
    </location>
</feature>
<sequence>MSNILRYNEGEGSDNKDECDGARKTEQPSLKYTEMEGANEWMSLPANEKQLYDLFRSGKRHPAMEMADAAMKIKRSPNQVFLLLVGLRGSGKSSTVNYLFETNIARTSDSKSETRSTTEYMLQMKSNEWRIPDLTLSLIDTPGFGDTGGFAQDARNIMSIRYFLNSHPNLIQNNYPNLVMIIQSINDNRMEGESSSFAKMLKGLSQIDTIDHYNPNVVIVLTHATSIARNPKIWEERVKKKKEEVRAIVRLYLGIKPEIVVQENLPEENDLERDGDWYLLPNRDKQPKILYQACKRILDRAGDKLGHEAVAVGFIHGINKTVLKGFSILSSEVTSKDADKMHTILIQSIVQLSSSSEVGTMLENYKKKKNMTDLENDILILQVKFRDLHISNSSDLQTMTMNQLMSKFHPLKITSQMQKILGDVFGMHYKQ</sequence>
<keyword evidence="5" id="KW-1185">Reference proteome</keyword>
<keyword evidence="1" id="KW-0547">Nucleotide-binding</keyword>
<evidence type="ECO:0000259" key="3">
    <source>
        <dbReference type="Pfam" id="PF00735"/>
    </source>
</evidence>
<dbReference type="AlphaFoldDB" id="A0A8B6CNF1"/>
<dbReference type="EMBL" id="UYJE01002083">
    <property type="protein sequence ID" value="VDI07704.1"/>
    <property type="molecule type" value="Genomic_DNA"/>
</dbReference>
<reference evidence="4" key="1">
    <citation type="submission" date="2018-11" db="EMBL/GenBank/DDBJ databases">
        <authorList>
            <person name="Alioto T."/>
            <person name="Alioto T."/>
        </authorList>
    </citation>
    <scope>NUCLEOTIDE SEQUENCE</scope>
</reference>
<evidence type="ECO:0000256" key="1">
    <source>
        <dbReference type="RuleBase" id="RU004560"/>
    </source>
</evidence>
<name>A0A8B6CNF1_MYTGA</name>
<evidence type="ECO:0000313" key="5">
    <source>
        <dbReference type="Proteomes" id="UP000596742"/>
    </source>
</evidence>
<keyword evidence="1" id="KW-0342">GTP-binding</keyword>
<accession>A0A8B6CNF1</accession>
<organism evidence="4 5">
    <name type="scientific">Mytilus galloprovincialis</name>
    <name type="common">Mediterranean mussel</name>
    <dbReference type="NCBI Taxonomy" id="29158"/>
    <lineage>
        <taxon>Eukaryota</taxon>
        <taxon>Metazoa</taxon>
        <taxon>Spiralia</taxon>
        <taxon>Lophotrochozoa</taxon>
        <taxon>Mollusca</taxon>
        <taxon>Bivalvia</taxon>
        <taxon>Autobranchia</taxon>
        <taxon>Pteriomorphia</taxon>
        <taxon>Mytilida</taxon>
        <taxon>Mytiloidea</taxon>
        <taxon>Mytilidae</taxon>
        <taxon>Mytilinae</taxon>
        <taxon>Mytilus</taxon>
    </lineage>
</organism>
<dbReference type="InterPro" id="IPR027417">
    <property type="entry name" value="P-loop_NTPase"/>
</dbReference>
<protein>
    <recommendedName>
        <fullName evidence="3">Septin-type G domain-containing protein</fullName>
    </recommendedName>
</protein>
<dbReference type="GO" id="GO:0005525">
    <property type="term" value="F:GTP binding"/>
    <property type="evidence" value="ECO:0007669"/>
    <property type="project" value="UniProtKB-KW"/>
</dbReference>
<evidence type="ECO:0000256" key="2">
    <source>
        <dbReference type="SAM" id="MobiDB-lite"/>
    </source>
</evidence>
<dbReference type="CDD" id="cd00882">
    <property type="entry name" value="Ras_like_GTPase"/>
    <property type="match status" value="1"/>
</dbReference>
<proteinExistence type="inferred from homology"/>
<dbReference type="SUPFAM" id="SSF52540">
    <property type="entry name" value="P-loop containing nucleoside triphosphate hydrolases"/>
    <property type="match status" value="1"/>
</dbReference>
<evidence type="ECO:0000313" key="4">
    <source>
        <dbReference type="EMBL" id="VDI07704.1"/>
    </source>
</evidence>
<gene>
    <name evidence="4" type="ORF">MGAL_10B011364</name>
</gene>